<dbReference type="EMBL" id="BARS01016772">
    <property type="protein sequence ID" value="GAF90578.1"/>
    <property type="molecule type" value="Genomic_DNA"/>
</dbReference>
<name>X0TAQ7_9ZZZZ</name>
<gene>
    <name evidence="1" type="ORF">S01H1_27531</name>
</gene>
<dbReference type="AlphaFoldDB" id="X0TAQ7"/>
<evidence type="ECO:0000313" key="1">
    <source>
        <dbReference type="EMBL" id="GAF90578.1"/>
    </source>
</evidence>
<protein>
    <submittedName>
        <fullName evidence="1">Uncharacterized protein</fullName>
    </submittedName>
</protein>
<comment type="caution">
    <text evidence="1">The sequence shown here is derived from an EMBL/GenBank/DDBJ whole genome shotgun (WGS) entry which is preliminary data.</text>
</comment>
<accession>X0TAQ7</accession>
<sequence length="279" mass="29746">NRAEITLTVDVPDGVSPGDSDYCRITVRSQSDPTETATGAIRTTVSPPPPEVVSGTLFPIVPGALRTTTTWSKGSVSLKGTAWIGGTIAPGQALFLGGQFDVGIAERLDLQQGWISYREADQTIAVSSISLAAPISLDNVTIDYQYTPSDCPYFLKLHHETTKKSLNLSWRWEYSSLGMDLTDKGWSIRSSLTSNAAKMELTVQESGFTISVVPPEYRGLSCTGVLSLDLGKTATFLSASYGALGGSMNLARSESTTETTSAFYSGVSLGSNAYMRTAL</sequence>
<feature type="non-terminal residue" evidence="1">
    <location>
        <position position="1"/>
    </location>
</feature>
<organism evidence="1">
    <name type="scientific">marine sediment metagenome</name>
    <dbReference type="NCBI Taxonomy" id="412755"/>
    <lineage>
        <taxon>unclassified sequences</taxon>
        <taxon>metagenomes</taxon>
        <taxon>ecological metagenomes</taxon>
    </lineage>
</organism>
<feature type="non-terminal residue" evidence="1">
    <location>
        <position position="279"/>
    </location>
</feature>
<reference evidence="1" key="1">
    <citation type="journal article" date="2014" name="Front. Microbiol.">
        <title>High frequency of phylogenetically diverse reductive dehalogenase-homologous genes in deep subseafloor sedimentary metagenomes.</title>
        <authorList>
            <person name="Kawai M."/>
            <person name="Futagami T."/>
            <person name="Toyoda A."/>
            <person name="Takaki Y."/>
            <person name="Nishi S."/>
            <person name="Hori S."/>
            <person name="Arai W."/>
            <person name="Tsubouchi T."/>
            <person name="Morono Y."/>
            <person name="Uchiyama I."/>
            <person name="Ito T."/>
            <person name="Fujiyama A."/>
            <person name="Inagaki F."/>
            <person name="Takami H."/>
        </authorList>
    </citation>
    <scope>NUCLEOTIDE SEQUENCE</scope>
    <source>
        <strain evidence="1">Expedition CK06-06</strain>
    </source>
</reference>
<proteinExistence type="predicted"/>